<evidence type="ECO:0008006" key="3">
    <source>
        <dbReference type="Google" id="ProtNLM"/>
    </source>
</evidence>
<dbReference type="Proteomes" id="UP000590740">
    <property type="component" value="Unassembled WGS sequence"/>
</dbReference>
<sequence length="73" mass="8409">MVIEQHPALHSLSVEDKLQLSEELCMDAMLDAQRNPALLERVKERLQDFHNDPDSGISWNDLKVKILSRQKLA</sequence>
<protein>
    <recommendedName>
        <fullName evidence="3">Addiction module component</fullName>
    </recommendedName>
</protein>
<dbReference type="RefSeq" id="WP_184342663.1">
    <property type="nucleotide sequence ID" value="NZ_JACHIG010000010.1"/>
</dbReference>
<keyword evidence="2" id="KW-1185">Reference proteome</keyword>
<comment type="caution">
    <text evidence="1">The sequence shown here is derived from an EMBL/GenBank/DDBJ whole genome shotgun (WGS) entry which is preliminary data.</text>
</comment>
<proteinExistence type="predicted"/>
<name>A0A7W7YF05_9BACT</name>
<evidence type="ECO:0000313" key="1">
    <source>
        <dbReference type="EMBL" id="MBB5034650.1"/>
    </source>
</evidence>
<gene>
    <name evidence="1" type="ORF">HNQ65_004255</name>
</gene>
<dbReference type="AlphaFoldDB" id="A0A7W7YF05"/>
<evidence type="ECO:0000313" key="2">
    <source>
        <dbReference type="Proteomes" id="UP000590740"/>
    </source>
</evidence>
<organism evidence="1 2">
    <name type="scientific">Prosthecobacter vanneervenii</name>
    <dbReference type="NCBI Taxonomy" id="48466"/>
    <lineage>
        <taxon>Bacteria</taxon>
        <taxon>Pseudomonadati</taxon>
        <taxon>Verrucomicrobiota</taxon>
        <taxon>Verrucomicrobiia</taxon>
        <taxon>Verrucomicrobiales</taxon>
        <taxon>Verrucomicrobiaceae</taxon>
        <taxon>Prosthecobacter</taxon>
    </lineage>
</organism>
<reference evidence="1 2" key="1">
    <citation type="submission" date="2020-08" db="EMBL/GenBank/DDBJ databases">
        <title>Genomic Encyclopedia of Type Strains, Phase IV (KMG-IV): sequencing the most valuable type-strain genomes for metagenomic binning, comparative biology and taxonomic classification.</title>
        <authorList>
            <person name="Goeker M."/>
        </authorList>
    </citation>
    <scope>NUCLEOTIDE SEQUENCE [LARGE SCALE GENOMIC DNA]</scope>
    <source>
        <strain evidence="1 2">DSM 12252</strain>
    </source>
</reference>
<accession>A0A7W7YF05</accession>
<dbReference type="EMBL" id="JACHIG010000010">
    <property type="protein sequence ID" value="MBB5034650.1"/>
    <property type="molecule type" value="Genomic_DNA"/>
</dbReference>